<dbReference type="Pfam" id="PF01084">
    <property type="entry name" value="Ribosomal_S18"/>
    <property type="match status" value="1"/>
</dbReference>
<dbReference type="InterPro" id="IPR036870">
    <property type="entry name" value="Ribosomal_bS18_sf"/>
</dbReference>
<dbReference type="InterPro" id="IPR001648">
    <property type="entry name" value="Ribosomal_bS18"/>
</dbReference>
<protein>
    <recommendedName>
        <fullName evidence="4 5">Small ribosomal subunit protein bS18</fullName>
    </recommendedName>
</protein>
<comment type="caution">
    <text evidence="7">The sequence shown here is derived from an EMBL/GenBank/DDBJ whole genome shotgun (WGS) entry which is preliminary data.</text>
</comment>
<evidence type="ECO:0000313" key="7">
    <source>
        <dbReference type="EMBL" id="MFC4034723.1"/>
    </source>
</evidence>
<dbReference type="PRINTS" id="PR00974">
    <property type="entry name" value="RIBOSOMALS18"/>
</dbReference>
<dbReference type="PANTHER" id="PTHR13479">
    <property type="entry name" value="30S RIBOSOMAL PROTEIN S18"/>
    <property type="match status" value="1"/>
</dbReference>
<dbReference type="HAMAP" id="MF_00270">
    <property type="entry name" value="Ribosomal_bS18"/>
    <property type="match status" value="1"/>
</dbReference>
<dbReference type="RefSeq" id="WP_386433420.1">
    <property type="nucleotide sequence ID" value="NZ_JBHSBB010000016.1"/>
</dbReference>
<keyword evidence="2 5" id="KW-0689">Ribosomal protein</keyword>
<comment type="function">
    <text evidence="5">Binds as a heterodimer with protein bS6 to the central domain of the 16S rRNA, where it helps stabilize the platform of the 30S subunit.</text>
</comment>
<dbReference type="GO" id="GO:0005840">
    <property type="term" value="C:ribosome"/>
    <property type="evidence" value="ECO:0007669"/>
    <property type="project" value="UniProtKB-KW"/>
</dbReference>
<keyword evidence="3 5" id="KW-0687">Ribonucleoprotein</keyword>
<comment type="similarity">
    <text evidence="1 5 6">Belongs to the bacterial ribosomal protein bS18 family.</text>
</comment>
<evidence type="ECO:0000256" key="5">
    <source>
        <dbReference type="HAMAP-Rule" id="MF_00270"/>
    </source>
</evidence>
<dbReference type="NCBIfam" id="TIGR00165">
    <property type="entry name" value="S18"/>
    <property type="match status" value="1"/>
</dbReference>
<evidence type="ECO:0000256" key="3">
    <source>
        <dbReference type="ARBA" id="ARBA00023274"/>
    </source>
</evidence>
<accession>A0ABV8HUU4</accession>
<proteinExistence type="inferred from homology"/>
<evidence type="ECO:0000256" key="2">
    <source>
        <dbReference type="ARBA" id="ARBA00022980"/>
    </source>
</evidence>
<evidence type="ECO:0000313" key="8">
    <source>
        <dbReference type="Proteomes" id="UP001595765"/>
    </source>
</evidence>
<dbReference type="PANTHER" id="PTHR13479:SF40">
    <property type="entry name" value="SMALL RIBOSOMAL SUBUNIT PROTEIN BS18M"/>
    <property type="match status" value="1"/>
</dbReference>
<dbReference type="Gene3D" id="4.10.640.10">
    <property type="entry name" value="Ribosomal protein S18"/>
    <property type="match status" value="1"/>
</dbReference>
<organism evidence="7 8">
    <name type="scientific">Streptomyces polygonati</name>
    <dbReference type="NCBI Taxonomy" id="1617087"/>
    <lineage>
        <taxon>Bacteria</taxon>
        <taxon>Bacillati</taxon>
        <taxon>Actinomycetota</taxon>
        <taxon>Actinomycetes</taxon>
        <taxon>Kitasatosporales</taxon>
        <taxon>Streptomycetaceae</taxon>
        <taxon>Streptomyces</taxon>
    </lineage>
</organism>
<reference evidence="8" key="1">
    <citation type="journal article" date="2019" name="Int. J. Syst. Evol. Microbiol.">
        <title>The Global Catalogue of Microorganisms (GCM) 10K type strain sequencing project: providing services to taxonomists for standard genome sequencing and annotation.</title>
        <authorList>
            <consortium name="The Broad Institute Genomics Platform"/>
            <consortium name="The Broad Institute Genome Sequencing Center for Infectious Disease"/>
            <person name="Wu L."/>
            <person name="Ma J."/>
        </authorList>
    </citation>
    <scope>NUCLEOTIDE SEQUENCE [LARGE SCALE GENOMIC DNA]</scope>
    <source>
        <strain evidence="8">CGMCC 4.7237</strain>
    </source>
</reference>
<sequence length="82" mass="9597">MARRPEPRKTTKPRPNPLDAAKIDYIDYKNTDLLRKFISDRGKIRSRRVTRISAQQQRRMARAIKNAREMALLPYTSSPSAR</sequence>
<dbReference type="InterPro" id="IPR018275">
    <property type="entry name" value="Ribosomal_bS18_CS"/>
</dbReference>
<dbReference type="EMBL" id="JBHSBB010000016">
    <property type="protein sequence ID" value="MFC4034723.1"/>
    <property type="molecule type" value="Genomic_DNA"/>
</dbReference>
<keyword evidence="5" id="KW-0699">rRNA-binding</keyword>
<keyword evidence="8" id="KW-1185">Reference proteome</keyword>
<evidence type="ECO:0000256" key="4">
    <source>
        <dbReference type="ARBA" id="ARBA00035141"/>
    </source>
</evidence>
<keyword evidence="5" id="KW-0694">RNA-binding</keyword>
<comment type="subunit">
    <text evidence="5">Part of the 30S ribosomal subunit. Forms a tight heterodimer with protein bS6.</text>
</comment>
<evidence type="ECO:0000256" key="6">
    <source>
        <dbReference type="RuleBase" id="RU003910"/>
    </source>
</evidence>
<evidence type="ECO:0000256" key="1">
    <source>
        <dbReference type="ARBA" id="ARBA00005589"/>
    </source>
</evidence>
<dbReference type="SUPFAM" id="SSF46911">
    <property type="entry name" value="Ribosomal protein S18"/>
    <property type="match status" value="1"/>
</dbReference>
<dbReference type="Proteomes" id="UP001595765">
    <property type="component" value="Unassembled WGS sequence"/>
</dbReference>
<name>A0ABV8HUU4_9ACTN</name>
<gene>
    <name evidence="5 7" type="primary">rpsR</name>
    <name evidence="7" type="ORF">ACFO3J_25110</name>
</gene>
<dbReference type="PROSITE" id="PS00057">
    <property type="entry name" value="RIBOSOMAL_S18"/>
    <property type="match status" value="1"/>
</dbReference>